<organism evidence="1">
    <name type="scientific">Rhizophagus irregularis (strain DAOM 181602 / DAOM 197198 / MUCL 43194)</name>
    <name type="common">Arbuscular mycorrhizal fungus</name>
    <name type="synonym">Glomus intraradices</name>
    <dbReference type="NCBI Taxonomy" id="747089"/>
    <lineage>
        <taxon>Eukaryota</taxon>
        <taxon>Fungi</taxon>
        <taxon>Fungi incertae sedis</taxon>
        <taxon>Mucoromycota</taxon>
        <taxon>Glomeromycotina</taxon>
        <taxon>Glomeromycetes</taxon>
        <taxon>Glomerales</taxon>
        <taxon>Glomeraceae</taxon>
        <taxon>Rhizophagus</taxon>
    </lineage>
</organism>
<evidence type="ECO:0000313" key="1">
    <source>
        <dbReference type="EMBL" id="ESA03336.1"/>
    </source>
</evidence>
<name>U9TIZ8_RHIID</name>
<reference evidence="1" key="1">
    <citation type="submission" date="2013-07" db="EMBL/GenBank/DDBJ databases">
        <title>The genome of an arbuscular mycorrhizal fungus provides insights into the evolution of the oldest plant symbiosis.</title>
        <authorList>
            <consortium name="DOE Joint Genome Institute"/>
            <person name="Tisserant E."/>
            <person name="Malbreil M."/>
            <person name="Kuo A."/>
            <person name="Kohler A."/>
            <person name="Symeonidi A."/>
            <person name="Balestrini R."/>
            <person name="Charron P."/>
            <person name="Duensing N."/>
            <person name="Frei-dit-Frey N."/>
            <person name="Gianinazzi-Pearson V."/>
            <person name="Gilbert B."/>
            <person name="Handa Y."/>
            <person name="Hijri M."/>
            <person name="Kaul R."/>
            <person name="Kawaguchi M."/>
            <person name="Krajinski F."/>
            <person name="Lammers P."/>
            <person name="Lapierre D."/>
            <person name="Masclaux F.G."/>
            <person name="Murat C."/>
            <person name="Morin E."/>
            <person name="Ndikumana S."/>
            <person name="Pagni M."/>
            <person name="Petitpierre D."/>
            <person name="Requena N."/>
            <person name="Rosikiewicz P."/>
            <person name="Riley R."/>
            <person name="Saito K."/>
            <person name="San Clemente H."/>
            <person name="Shapiro H."/>
            <person name="van Tuinen D."/>
            <person name="Becard G."/>
            <person name="Bonfante P."/>
            <person name="Paszkowski U."/>
            <person name="Shachar-Hill Y."/>
            <person name="Young J.P."/>
            <person name="Sanders I.R."/>
            <person name="Henrissat B."/>
            <person name="Rensing S.A."/>
            <person name="Grigoriev I.V."/>
            <person name="Corradi N."/>
            <person name="Roux C."/>
            <person name="Martin F."/>
        </authorList>
    </citation>
    <scope>NUCLEOTIDE SEQUENCE</scope>
    <source>
        <strain evidence="1">DAOM 197198</strain>
    </source>
</reference>
<dbReference type="AlphaFoldDB" id="U9TIZ8"/>
<protein>
    <submittedName>
        <fullName evidence="1">Uncharacterized protein</fullName>
    </submittedName>
</protein>
<dbReference type="STRING" id="747089.U9TIZ8"/>
<proteinExistence type="predicted"/>
<accession>U9TIZ8</accession>
<dbReference type="HOGENOM" id="CLU_1595415_0_0_1"/>
<sequence>MKKNAGNLKLWKISIPYDRDDEIQKFSLQENDELLAIMDIGDYWKVEEITKKHIHVFVSGRCSHTDCVISSSTKIIPHIYLNCIVPIFQIKISCEELVNSLKFMVGKKLQLPSNHFALDKLTHENIKVYQIIEELKNLQIRFAQREWTSWKRFFVTLIGMKICIIVI</sequence>
<gene>
    <name evidence="1" type="ORF">GLOINDRAFT_327168</name>
</gene>
<dbReference type="EMBL" id="KI295094">
    <property type="protein sequence ID" value="ESA03336.1"/>
    <property type="molecule type" value="Genomic_DNA"/>
</dbReference>